<dbReference type="AlphaFoldDB" id="D5ZZT5"/>
<evidence type="ECO:0000256" key="1">
    <source>
        <dbReference type="SAM" id="MobiDB-lite"/>
    </source>
</evidence>
<evidence type="ECO:0000313" key="2">
    <source>
        <dbReference type="EMBL" id="EFE71248.2"/>
    </source>
</evidence>
<protein>
    <submittedName>
        <fullName evidence="2">Predicted protein</fullName>
    </submittedName>
</protein>
<feature type="compositionally biased region" description="Low complexity" evidence="1">
    <location>
        <begin position="1"/>
        <end position="16"/>
    </location>
</feature>
<sequence>MPTADPLPRALPLARPENPPTARRRRPSGRIPPGAHGRG</sequence>
<evidence type="ECO:0000313" key="3">
    <source>
        <dbReference type="Proteomes" id="UP000003824"/>
    </source>
</evidence>
<reference evidence="3" key="1">
    <citation type="submission" date="2008-12" db="EMBL/GenBank/DDBJ databases">
        <title>Annotation of Streptomyces ghanaensis ATCC 14672.</title>
        <authorList>
            <consortium name="The Broad Institute Genome Sequencing Platform"/>
            <consortium name="Broad Institute Microbial Sequencing Center"/>
            <person name="Fischbach M."/>
            <person name="Ward D."/>
            <person name="Young S."/>
            <person name="Kodira C.D."/>
            <person name="Zeng Q."/>
            <person name="Koehrsen M."/>
            <person name="Godfrey P."/>
            <person name="Alvarado L."/>
            <person name="Berlin A.M."/>
            <person name="Borenstein D."/>
            <person name="Chen Z."/>
            <person name="Engels R."/>
            <person name="Freedman E."/>
            <person name="Gellesch M."/>
            <person name="Goldberg J."/>
            <person name="Griggs A."/>
            <person name="Gujja S."/>
            <person name="Heiman D.I."/>
            <person name="Hepburn T.A."/>
            <person name="Howarth C."/>
            <person name="Jen D."/>
            <person name="Larson L."/>
            <person name="Lewis B."/>
            <person name="Mehta T."/>
            <person name="Park D."/>
            <person name="Pearson M."/>
            <person name="Roberts A."/>
            <person name="Saif S."/>
            <person name="Shea T.D."/>
            <person name="Shenoy N."/>
            <person name="Sisk P."/>
            <person name="Stolte C."/>
            <person name="Sykes S.N."/>
            <person name="Walk T."/>
            <person name="White J."/>
            <person name="Yandava C."/>
            <person name="Straight P."/>
            <person name="Clardy J."/>
            <person name="Hung D."/>
            <person name="Kolter R."/>
            <person name="Mekalanos J."/>
            <person name="Walker S."/>
            <person name="Walsh C.T."/>
            <person name="Wieland B.L.C."/>
            <person name="Ilzarbe M."/>
            <person name="Galagan J."/>
            <person name="Nusbaum C."/>
            <person name="Birren B."/>
        </authorList>
    </citation>
    <scope>NUCLEOTIDE SEQUENCE [LARGE SCALE GENOMIC DNA]</scope>
    <source>
        <strain evidence="3">ATCC 14672 / DSM 40746 / JCM 4963 / KCTC 9882 / NRRL B-12104 / FH 1290</strain>
    </source>
</reference>
<dbReference type="Proteomes" id="UP000003824">
    <property type="component" value="Unassembled WGS sequence"/>
</dbReference>
<dbReference type="EMBL" id="DS999641">
    <property type="protein sequence ID" value="EFE71248.2"/>
    <property type="molecule type" value="Genomic_DNA"/>
</dbReference>
<feature type="region of interest" description="Disordered" evidence="1">
    <location>
        <begin position="1"/>
        <end position="39"/>
    </location>
</feature>
<name>D5ZZT5_STRV1</name>
<organism evidence="2 3">
    <name type="scientific">Streptomyces viridosporus (strain ATCC 14672 / DSM 40746 / JCM 4963 / KCTC 9882 / NRRL B-12104 / FH 1290)</name>
    <name type="common">Streptomyces ghanaensis</name>
    <dbReference type="NCBI Taxonomy" id="566461"/>
    <lineage>
        <taxon>Bacteria</taxon>
        <taxon>Bacillati</taxon>
        <taxon>Actinomycetota</taxon>
        <taxon>Actinomycetes</taxon>
        <taxon>Kitasatosporales</taxon>
        <taxon>Streptomycetaceae</taxon>
        <taxon>Streptomyces</taxon>
    </lineage>
</organism>
<gene>
    <name evidence="2" type="ORF">SSFG_06488</name>
</gene>
<proteinExistence type="predicted"/>
<accession>D5ZZT5</accession>